<name>A0A6C2U7Q5_PONDE</name>
<keyword evidence="3" id="KW-1185">Reference proteome</keyword>
<dbReference type="EMBL" id="CAAHFG010000002">
    <property type="protein sequence ID" value="VGO15551.1"/>
    <property type="molecule type" value="Genomic_DNA"/>
</dbReference>
<accession>A0A6C2U7Q5</accession>
<proteinExistence type="predicted"/>
<organism evidence="2 3">
    <name type="scientific">Pontiella desulfatans</name>
    <dbReference type="NCBI Taxonomy" id="2750659"/>
    <lineage>
        <taxon>Bacteria</taxon>
        <taxon>Pseudomonadati</taxon>
        <taxon>Kiritimatiellota</taxon>
        <taxon>Kiritimatiellia</taxon>
        <taxon>Kiritimatiellales</taxon>
        <taxon>Pontiellaceae</taxon>
        <taxon>Pontiella</taxon>
    </lineage>
</organism>
<dbReference type="PROSITE" id="PS51257">
    <property type="entry name" value="PROKAR_LIPOPROTEIN"/>
    <property type="match status" value="1"/>
</dbReference>
<dbReference type="AlphaFoldDB" id="A0A6C2U7Q5"/>
<evidence type="ECO:0000313" key="2">
    <source>
        <dbReference type="EMBL" id="VGO15551.1"/>
    </source>
</evidence>
<evidence type="ECO:0000313" key="3">
    <source>
        <dbReference type="Proteomes" id="UP000366872"/>
    </source>
</evidence>
<protein>
    <recommendedName>
        <fullName evidence="1">Lipocalin-like domain-containing protein</fullName>
    </recommendedName>
</protein>
<feature type="domain" description="Lipocalin-like" evidence="1">
    <location>
        <begin position="44"/>
        <end position="122"/>
    </location>
</feature>
<dbReference type="RefSeq" id="WP_136081104.1">
    <property type="nucleotide sequence ID" value="NZ_CAAHFG010000002.1"/>
</dbReference>
<gene>
    <name evidence="2" type="ORF">PDESU_04136</name>
</gene>
<dbReference type="InterPro" id="IPR024311">
    <property type="entry name" value="Lipocalin-like"/>
</dbReference>
<evidence type="ECO:0000259" key="1">
    <source>
        <dbReference type="Pfam" id="PF13648"/>
    </source>
</evidence>
<dbReference type="Pfam" id="PF13648">
    <property type="entry name" value="Lipocalin_4"/>
    <property type="match status" value="1"/>
</dbReference>
<sequence length="135" mass="14811">MKTENKWGKLARRTATLAIVACVGFALTGCGDDDGDGEGTTSSIIGTWECIEMVTPEGTTTLPSGEYFWTLTFTDDGTMTWEENLEGGEYFKESSSYSLKGNELHFDNGEYWPVSISGGTIVVEGPSYKFTFQKK</sequence>
<dbReference type="Proteomes" id="UP000366872">
    <property type="component" value="Unassembled WGS sequence"/>
</dbReference>
<reference evidence="2 3" key="1">
    <citation type="submission" date="2019-04" db="EMBL/GenBank/DDBJ databases">
        <authorList>
            <person name="Van Vliet M D."/>
        </authorList>
    </citation>
    <scope>NUCLEOTIDE SEQUENCE [LARGE SCALE GENOMIC DNA]</scope>
    <source>
        <strain evidence="2 3">F1</strain>
    </source>
</reference>